<comment type="subcellular location">
    <subcellularLocation>
        <location evidence="2">Membrane</location>
        <topology evidence="2">Multi-pass membrane protein</topology>
    </subcellularLocation>
</comment>
<dbReference type="OrthoDB" id="8062037at2759"/>
<keyword evidence="6" id="KW-0479">Metal-binding</keyword>
<evidence type="ECO:0000256" key="13">
    <source>
        <dbReference type="SAM" id="Phobius"/>
    </source>
</evidence>
<keyword evidence="17" id="KW-1185">Reference proteome</keyword>
<sequence length="499" mass="54450">MRAAIVFVTALCASRAWGMPEASFFTAVVSSASSGNLDTYDIISAQPITGIQSPVFPLLFNTLAAPASWVGHVQDVADGCAFNTTTLLSLGNIRRVPLLELGTADCEPLDALQGISTLRPAGVLVYAASSDNQLKYPDTLEQSRFPIIQIERKVAQSIKTAILELASRNITGAGAVNTSMAIAYAAVTQAIPDATPSPRIPQGNVDVGLLWQFGLALIGGILFFGIPCTCVLSWWARRRIEASRALTLADVEANVLVADMSSHQSSSNLMKETDLKHFPIKRYRPHQFKRQQLSICDEKISVKESMKRESGAPQTPTTCPPDFLRTSTFPDSTITLSEEEPQPPTHQSIPEISDTASLRSTARSLAYCIDNCPICLDQFEEGEPIRELLPCQHYFHNECIEPWLTQRKSICPMCRINLLETCGSSPNIPGVDLGDGLTAPRVEERRALGQDQPVVHEELSVDNAATHPYRVPSYPHSDIGTRVPLYDLADGHPRDLSNS</sequence>
<dbReference type="GO" id="GO:0008270">
    <property type="term" value="F:zinc ion binding"/>
    <property type="evidence" value="ECO:0007669"/>
    <property type="project" value="UniProtKB-KW"/>
</dbReference>
<evidence type="ECO:0000313" key="17">
    <source>
        <dbReference type="Proteomes" id="UP000053201"/>
    </source>
</evidence>
<keyword evidence="5 13" id="KW-0812">Transmembrane</keyword>
<evidence type="ECO:0000256" key="2">
    <source>
        <dbReference type="ARBA" id="ARBA00004141"/>
    </source>
</evidence>
<evidence type="ECO:0000256" key="14">
    <source>
        <dbReference type="SAM" id="SignalP"/>
    </source>
</evidence>
<proteinExistence type="predicted"/>
<evidence type="ECO:0000256" key="1">
    <source>
        <dbReference type="ARBA" id="ARBA00000900"/>
    </source>
</evidence>
<dbReference type="AlphaFoldDB" id="A0A0L0HGW4"/>
<evidence type="ECO:0000259" key="15">
    <source>
        <dbReference type="PROSITE" id="PS50089"/>
    </source>
</evidence>
<keyword evidence="14" id="KW-0732">Signal</keyword>
<dbReference type="CDD" id="cd16454">
    <property type="entry name" value="RING-H2_PA-TM-RING"/>
    <property type="match status" value="1"/>
</dbReference>
<evidence type="ECO:0000256" key="11">
    <source>
        <dbReference type="ARBA" id="ARBA00023136"/>
    </source>
</evidence>
<evidence type="ECO:0000256" key="7">
    <source>
        <dbReference type="ARBA" id="ARBA00022771"/>
    </source>
</evidence>
<dbReference type="Proteomes" id="UP000053201">
    <property type="component" value="Unassembled WGS sequence"/>
</dbReference>
<dbReference type="InParanoid" id="A0A0L0HGW4"/>
<evidence type="ECO:0000256" key="8">
    <source>
        <dbReference type="ARBA" id="ARBA00022786"/>
    </source>
</evidence>
<dbReference type="RefSeq" id="XP_016608083.1">
    <property type="nucleotide sequence ID" value="XM_016752627.1"/>
</dbReference>
<accession>A0A0L0HGW4</accession>
<feature type="transmembrane region" description="Helical" evidence="13">
    <location>
        <begin position="209"/>
        <end position="236"/>
    </location>
</feature>
<dbReference type="SUPFAM" id="SSF57850">
    <property type="entry name" value="RING/U-box"/>
    <property type="match status" value="1"/>
</dbReference>
<keyword evidence="10 13" id="KW-1133">Transmembrane helix</keyword>
<keyword evidence="8" id="KW-0833">Ubl conjugation pathway</keyword>
<evidence type="ECO:0000256" key="9">
    <source>
        <dbReference type="ARBA" id="ARBA00022833"/>
    </source>
</evidence>
<reference evidence="16 17" key="1">
    <citation type="submission" date="2009-08" db="EMBL/GenBank/DDBJ databases">
        <title>The Genome Sequence of Spizellomyces punctatus strain DAOM BR117.</title>
        <authorList>
            <consortium name="The Broad Institute Genome Sequencing Platform"/>
            <person name="Russ C."/>
            <person name="Cuomo C."/>
            <person name="Shea T."/>
            <person name="Young S.K."/>
            <person name="Zeng Q."/>
            <person name="Koehrsen M."/>
            <person name="Haas B."/>
            <person name="Borodovsky M."/>
            <person name="Guigo R."/>
            <person name="Alvarado L."/>
            <person name="Berlin A."/>
            <person name="Bochicchio J."/>
            <person name="Borenstein D."/>
            <person name="Chapman S."/>
            <person name="Chen Z."/>
            <person name="Engels R."/>
            <person name="Freedman E."/>
            <person name="Gellesch M."/>
            <person name="Goldberg J."/>
            <person name="Griggs A."/>
            <person name="Gujja S."/>
            <person name="Heiman D."/>
            <person name="Hepburn T."/>
            <person name="Howarth C."/>
            <person name="Jen D."/>
            <person name="Larson L."/>
            <person name="Lewis B."/>
            <person name="Mehta T."/>
            <person name="Park D."/>
            <person name="Pearson M."/>
            <person name="Roberts A."/>
            <person name="Saif S."/>
            <person name="Shenoy N."/>
            <person name="Sisk P."/>
            <person name="Stolte C."/>
            <person name="Sykes S."/>
            <person name="Thomson T."/>
            <person name="Walk T."/>
            <person name="White J."/>
            <person name="Yandava C."/>
            <person name="Burger G."/>
            <person name="Gray M.W."/>
            <person name="Holland P.W.H."/>
            <person name="King N."/>
            <person name="Lang F.B.F."/>
            <person name="Roger A.J."/>
            <person name="Ruiz-Trillo I."/>
            <person name="Lander E."/>
            <person name="Nusbaum C."/>
        </authorList>
    </citation>
    <scope>NUCLEOTIDE SEQUENCE [LARGE SCALE GENOMIC DNA]</scope>
    <source>
        <strain evidence="16 17">DAOM BR117</strain>
    </source>
</reference>
<dbReference type="EC" id="2.3.2.27" evidence="3"/>
<name>A0A0L0HGW4_SPIPD</name>
<feature type="chain" id="PRO_5005539954" description="RING-type E3 ubiquitin transferase" evidence="14">
    <location>
        <begin position="19"/>
        <end position="499"/>
    </location>
</feature>
<dbReference type="InterPro" id="IPR011016">
    <property type="entry name" value="Znf_RING-CH"/>
</dbReference>
<dbReference type="Pfam" id="PF13639">
    <property type="entry name" value="zf-RING_2"/>
    <property type="match status" value="1"/>
</dbReference>
<dbReference type="GO" id="GO:0061630">
    <property type="term" value="F:ubiquitin protein ligase activity"/>
    <property type="evidence" value="ECO:0007669"/>
    <property type="project" value="UniProtKB-EC"/>
</dbReference>
<dbReference type="SMART" id="SM00744">
    <property type="entry name" value="RINGv"/>
    <property type="match status" value="1"/>
</dbReference>
<evidence type="ECO:0000313" key="16">
    <source>
        <dbReference type="EMBL" id="KND00044.1"/>
    </source>
</evidence>
<keyword evidence="9" id="KW-0862">Zinc</keyword>
<dbReference type="PROSITE" id="PS50089">
    <property type="entry name" value="ZF_RING_2"/>
    <property type="match status" value="1"/>
</dbReference>
<keyword evidence="4" id="KW-0808">Transferase</keyword>
<dbReference type="EMBL" id="KQ257456">
    <property type="protein sequence ID" value="KND00044.1"/>
    <property type="molecule type" value="Genomic_DNA"/>
</dbReference>
<dbReference type="SMART" id="SM00184">
    <property type="entry name" value="RING"/>
    <property type="match status" value="1"/>
</dbReference>
<dbReference type="VEuPathDB" id="FungiDB:SPPG_04388"/>
<keyword evidence="7 12" id="KW-0863">Zinc-finger</keyword>
<evidence type="ECO:0000256" key="12">
    <source>
        <dbReference type="PROSITE-ProRule" id="PRU00175"/>
    </source>
</evidence>
<gene>
    <name evidence="16" type="ORF">SPPG_04388</name>
</gene>
<dbReference type="Gene3D" id="3.30.40.10">
    <property type="entry name" value="Zinc/RING finger domain, C3HC4 (zinc finger)"/>
    <property type="match status" value="1"/>
</dbReference>
<evidence type="ECO:0000256" key="4">
    <source>
        <dbReference type="ARBA" id="ARBA00022679"/>
    </source>
</evidence>
<dbReference type="STRING" id="645134.A0A0L0HGW4"/>
<evidence type="ECO:0000256" key="5">
    <source>
        <dbReference type="ARBA" id="ARBA00022692"/>
    </source>
</evidence>
<feature type="signal peptide" evidence="14">
    <location>
        <begin position="1"/>
        <end position="18"/>
    </location>
</feature>
<dbReference type="PANTHER" id="PTHR45977:SF4">
    <property type="entry name" value="RING-TYPE DOMAIN-CONTAINING PROTEIN"/>
    <property type="match status" value="1"/>
</dbReference>
<evidence type="ECO:0000256" key="3">
    <source>
        <dbReference type="ARBA" id="ARBA00012483"/>
    </source>
</evidence>
<dbReference type="OMA" id="EACTICI"/>
<feature type="domain" description="RING-type" evidence="15">
    <location>
        <begin position="372"/>
        <end position="415"/>
    </location>
</feature>
<dbReference type="InterPro" id="IPR013083">
    <property type="entry name" value="Znf_RING/FYVE/PHD"/>
</dbReference>
<dbReference type="GeneID" id="27687839"/>
<organism evidence="16 17">
    <name type="scientific">Spizellomyces punctatus (strain DAOM BR117)</name>
    <dbReference type="NCBI Taxonomy" id="645134"/>
    <lineage>
        <taxon>Eukaryota</taxon>
        <taxon>Fungi</taxon>
        <taxon>Fungi incertae sedis</taxon>
        <taxon>Chytridiomycota</taxon>
        <taxon>Chytridiomycota incertae sedis</taxon>
        <taxon>Chytridiomycetes</taxon>
        <taxon>Spizellomycetales</taxon>
        <taxon>Spizellomycetaceae</taxon>
        <taxon>Spizellomyces</taxon>
    </lineage>
</organism>
<dbReference type="InterPro" id="IPR001841">
    <property type="entry name" value="Znf_RING"/>
</dbReference>
<dbReference type="GO" id="GO:0006511">
    <property type="term" value="P:ubiquitin-dependent protein catabolic process"/>
    <property type="evidence" value="ECO:0007669"/>
    <property type="project" value="TreeGrafter"/>
</dbReference>
<dbReference type="GO" id="GO:0016567">
    <property type="term" value="P:protein ubiquitination"/>
    <property type="evidence" value="ECO:0007669"/>
    <property type="project" value="TreeGrafter"/>
</dbReference>
<dbReference type="eggNOG" id="KOG0800">
    <property type="taxonomic scope" value="Eukaryota"/>
</dbReference>
<evidence type="ECO:0000256" key="6">
    <source>
        <dbReference type="ARBA" id="ARBA00022723"/>
    </source>
</evidence>
<evidence type="ECO:0000256" key="10">
    <source>
        <dbReference type="ARBA" id="ARBA00022989"/>
    </source>
</evidence>
<dbReference type="PANTHER" id="PTHR45977">
    <property type="entry name" value="TARGET OF ERK KINASE MPK-1"/>
    <property type="match status" value="1"/>
</dbReference>
<comment type="catalytic activity">
    <reaction evidence="1">
        <text>S-ubiquitinyl-[E2 ubiquitin-conjugating enzyme]-L-cysteine + [acceptor protein]-L-lysine = [E2 ubiquitin-conjugating enzyme]-L-cysteine + N(6)-ubiquitinyl-[acceptor protein]-L-lysine.</text>
        <dbReference type="EC" id="2.3.2.27"/>
    </reaction>
</comment>
<keyword evidence="11 13" id="KW-0472">Membrane</keyword>
<dbReference type="GO" id="GO:0016020">
    <property type="term" value="C:membrane"/>
    <property type="evidence" value="ECO:0007669"/>
    <property type="project" value="UniProtKB-SubCell"/>
</dbReference>
<protein>
    <recommendedName>
        <fullName evidence="3">RING-type E3 ubiquitin transferase</fullName>
        <ecNumber evidence="3">2.3.2.27</ecNumber>
    </recommendedName>
</protein>